<keyword evidence="3" id="KW-1185">Reference proteome</keyword>
<feature type="transmembrane region" description="Helical" evidence="1">
    <location>
        <begin position="98"/>
        <end position="117"/>
    </location>
</feature>
<feature type="transmembrane region" description="Helical" evidence="1">
    <location>
        <begin position="242"/>
        <end position="259"/>
    </location>
</feature>
<evidence type="ECO:0000313" key="2">
    <source>
        <dbReference type="EMBL" id="MEQ2511263.1"/>
    </source>
</evidence>
<protein>
    <submittedName>
        <fullName evidence="2">EpsG family protein</fullName>
    </submittedName>
</protein>
<keyword evidence="1" id="KW-0472">Membrane</keyword>
<dbReference type="InterPro" id="IPR049458">
    <property type="entry name" value="EpsG-like"/>
</dbReference>
<evidence type="ECO:0000256" key="1">
    <source>
        <dbReference type="SAM" id="Phobius"/>
    </source>
</evidence>
<dbReference type="Proteomes" id="UP001491552">
    <property type="component" value="Unassembled WGS sequence"/>
</dbReference>
<proteinExistence type="predicted"/>
<keyword evidence="1" id="KW-0812">Transmembrane</keyword>
<reference evidence="2 3" key="1">
    <citation type="submission" date="2024-03" db="EMBL/GenBank/DDBJ databases">
        <title>Human intestinal bacterial collection.</title>
        <authorList>
            <person name="Pauvert C."/>
            <person name="Hitch T.C.A."/>
            <person name="Clavel T."/>
        </authorList>
    </citation>
    <scope>NUCLEOTIDE SEQUENCE [LARGE SCALE GENOMIC DNA]</scope>
    <source>
        <strain evidence="2 3">CLA-AA-H192</strain>
    </source>
</reference>
<dbReference type="Pfam" id="PF14897">
    <property type="entry name" value="EpsG"/>
    <property type="match status" value="1"/>
</dbReference>
<feature type="transmembrane region" description="Helical" evidence="1">
    <location>
        <begin position="201"/>
        <end position="222"/>
    </location>
</feature>
<feature type="transmembrane region" description="Helical" evidence="1">
    <location>
        <begin position="29"/>
        <end position="47"/>
    </location>
</feature>
<gene>
    <name evidence="2" type="ORF">WMO66_08395</name>
</gene>
<organism evidence="2 3">
    <name type="scientific">Faecousia intestinalis</name>
    <dbReference type="NCBI Taxonomy" id="3133167"/>
    <lineage>
        <taxon>Bacteria</taxon>
        <taxon>Bacillati</taxon>
        <taxon>Bacillota</taxon>
        <taxon>Clostridia</taxon>
        <taxon>Eubacteriales</taxon>
        <taxon>Oscillospiraceae</taxon>
        <taxon>Faecousia</taxon>
    </lineage>
</organism>
<dbReference type="EMBL" id="JBBMFF010000222">
    <property type="protein sequence ID" value="MEQ2511263.1"/>
    <property type="molecule type" value="Genomic_DNA"/>
</dbReference>
<evidence type="ECO:0000313" key="3">
    <source>
        <dbReference type="Proteomes" id="UP001491552"/>
    </source>
</evidence>
<keyword evidence="1" id="KW-1133">Transmembrane helix</keyword>
<dbReference type="RefSeq" id="WP_349135973.1">
    <property type="nucleotide sequence ID" value="NZ_JBBMFF010000222.1"/>
</dbReference>
<feature type="transmembrane region" description="Helical" evidence="1">
    <location>
        <begin position="330"/>
        <end position="346"/>
    </location>
</feature>
<comment type="caution">
    <text evidence="2">The sequence shown here is derived from an EMBL/GenBank/DDBJ whole genome shotgun (WGS) entry which is preliminary data.</text>
</comment>
<sequence length="372" mass="42760">MGVRVYYYMVAAVLGFGVLLPQHGKQKKVYIALMAVLHAFVCGWRYMYLTGDLLKYSGQYTRIYPVNGWFSEQVFNGGRNFGFAWLSKLLSLISNGNFQILLIVIAVITEIAVAVIIYRYSPTPWLSYLLWDCFGFYIFGFSAIKQALAMGLLMFAFTGIMEERPRRFFLLTVLAGCIHTPAFVFLPAYWFAKSKLSLHKLLIYIASAGLIFLFRTQIVTFVSEFYYEEASYMVNDRLGGRFIMIVALLIAGVALRGFSGKNFSKLFNLIVIAAILQMFSGFDNVFTRLTDYYFQFLVLYLPMMFYPECDEKLNNGYQIRHLALTHQQRSAAILCVVLLAGVYYYTTNLNITITNAIDDYLNYRFSWEVPVK</sequence>
<feature type="transmembrane region" description="Helical" evidence="1">
    <location>
        <begin position="266"/>
        <end position="286"/>
    </location>
</feature>
<feature type="transmembrane region" description="Helical" evidence="1">
    <location>
        <begin position="168"/>
        <end position="189"/>
    </location>
</feature>
<feature type="transmembrane region" description="Helical" evidence="1">
    <location>
        <begin position="129"/>
        <end position="156"/>
    </location>
</feature>
<name>A0ABV1G7K2_9FIRM</name>
<feature type="transmembrane region" description="Helical" evidence="1">
    <location>
        <begin position="6"/>
        <end position="22"/>
    </location>
</feature>
<accession>A0ABV1G7K2</accession>